<protein>
    <submittedName>
        <fullName evidence="2">Uncharacterized protein</fullName>
    </submittedName>
</protein>
<feature type="compositionally biased region" description="Low complexity" evidence="1">
    <location>
        <begin position="63"/>
        <end position="79"/>
    </location>
</feature>
<name>A0A165F4E7_9BASI</name>
<keyword evidence="3" id="KW-1185">Reference proteome</keyword>
<accession>A0A165F4E7</accession>
<proteinExistence type="predicted"/>
<dbReference type="AlphaFoldDB" id="A0A165F4E7"/>
<organism evidence="2 3">
    <name type="scientific">Calocera cornea HHB12733</name>
    <dbReference type="NCBI Taxonomy" id="1353952"/>
    <lineage>
        <taxon>Eukaryota</taxon>
        <taxon>Fungi</taxon>
        <taxon>Dikarya</taxon>
        <taxon>Basidiomycota</taxon>
        <taxon>Agaricomycotina</taxon>
        <taxon>Dacrymycetes</taxon>
        <taxon>Dacrymycetales</taxon>
        <taxon>Dacrymycetaceae</taxon>
        <taxon>Calocera</taxon>
    </lineage>
</organism>
<evidence type="ECO:0000313" key="2">
    <source>
        <dbReference type="EMBL" id="KZT56164.1"/>
    </source>
</evidence>
<feature type="region of interest" description="Disordered" evidence="1">
    <location>
        <begin position="1"/>
        <end position="132"/>
    </location>
</feature>
<evidence type="ECO:0000256" key="1">
    <source>
        <dbReference type="SAM" id="MobiDB-lite"/>
    </source>
</evidence>
<dbReference type="InParanoid" id="A0A165F4E7"/>
<sequence>MDGSKPLEVSKLCSRSKQTKGCKAGSRSRLRRGLKYPSGTLTRRKQTEKQGEYRTFQTEAKGPASPASLSSAPSPSLSADTGGRDGRPQTLPSAAGMPGGTTHAPSPSVPPSTHAPRASRYGGGTGRTAVPQVGATTLRYARRSWLAINEEPVGYALDDPSRRL</sequence>
<dbReference type="Proteomes" id="UP000076842">
    <property type="component" value="Unassembled WGS sequence"/>
</dbReference>
<evidence type="ECO:0000313" key="3">
    <source>
        <dbReference type="Proteomes" id="UP000076842"/>
    </source>
</evidence>
<dbReference type="EMBL" id="KV423982">
    <property type="protein sequence ID" value="KZT56164.1"/>
    <property type="molecule type" value="Genomic_DNA"/>
</dbReference>
<reference evidence="2 3" key="1">
    <citation type="journal article" date="2016" name="Mol. Biol. Evol.">
        <title>Comparative Genomics of Early-Diverging Mushroom-Forming Fungi Provides Insights into the Origins of Lignocellulose Decay Capabilities.</title>
        <authorList>
            <person name="Nagy L.G."/>
            <person name="Riley R."/>
            <person name="Tritt A."/>
            <person name="Adam C."/>
            <person name="Daum C."/>
            <person name="Floudas D."/>
            <person name="Sun H."/>
            <person name="Yadav J.S."/>
            <person name="Pangilinan J."/>
            <person name="Larsson K.H."/>
            <person name="Matsuura K."/>
            <person name="Barry K."/>
            <person name="Labutti K."/>
            <person name="Kuo R."/>
            <person name="Ohm R.A."/>
            <person name="Bhattacharya S.S."/>
            <person name="Shirouzu T."/>
            <person name="Yoshinaga Y."/>
            <person name="Martin F.M."/>
            <person name="Grigoriev I.V."/>
            <person name="Hibbett D.S."/>
        </authorList>
    </citation>
    <scope>NUCLEOTIDE SEQUENCE [LARGE SCALE GENOMIC DNA]</scope>
    <source>
        <strain evidence="2 3">HHB12733</strain>
    </source>
</reference>
<gene>
    <name evidence="2" type="ORF">CALCODRAFT_324596</name>
</gene>